<sequence>MAETLAAAGCCVIGEYLDAEADGTAALPVDQHPLVSDDDAHQDNWIRKAAQAKIALGQDITVFSDRDWLSSLAYAYSLADGADLLAERASWAKRNLHDGNLLLGDVYVILHLAVPVSLQRRSTRLRPEHPWSSPAVLDRLATFYRSPAQIIGSIEPALGELIAQTSVLHISGLEPPSRNLRLVRRLGRTP</sequence>
<dbReference type="EMBL" id="JAGEOJ010000003">
    <property type="protein sequence ID" value="MBO2447115.1"/>
    <property type="molecule type" value="Genomic_DNA"/>
</dbReference>
<dbReference type="InterPro" id="IPR027417">
    <property type="entry name" value="P-loop_NTPase"/>
</dbReference>
<dbReference type="Gene3D" id="3.40.50.300">
    <property type="entry name" value="P-loop containing nucleotide triphosphate hydrolases"/>
    <property type="match status" value="1"/>
</dbReference>
<dbReference type="AlphaFoldDB" id="A0A939T8P0"/>
<comment type="caution">
    <text evidence="1">The sequence shown here is derived from an EMBL/GenBank/DDBJ whole genome shotgun (WGS) entry which is preliminary data.</text>
</comment>
<evidence type="ECO:0000313" key="2">
    <source>
        <dbReference type="Proteomes" id="UP000669179"/>
    </source>
</evidence>
<keyword evidence="2" id="KW-1185">Reference proteome</keyword>
<accession>A0A939T8P0</accession>
<protein>
    <submittedName>
        <fullName evidence="1">Uncharacterized protein</fullName>
    </submittedName>
</protein>
<evidence type="ECO:0000313" key="1">
    <source>
        <dbReference type="EMBL" id="MBO2447115.1"/>
    </source>
</evidence>
<proteinExistence type="predicted"/>
<organism evidence="1 2">
    <name type="scientific">Actinomadura barringtoniae</name>
    <dbReference type="NCBI Taxonomy" id="1427535"/>
    <lineage>
        <taxon>Bacteria</taxon>
        <taxon>Bacillati</taxon>
        <taxon>Actinomycetota</taxon>
        <taxon>Actinomycetes</taxon>
        <taxon>Streptosporangiales</taxon>
        <taxon>Thermomonosporaceae</taxon>
        <taxon>Actinomadura</taxon>
    </lineage>
</organism>
<reference evidence="1" key="1">
    <citation type="submission" date="2021-03" db="EMBL/GenBank/DDBJ databases">
        <authorList>
            <person name="Kanchanasin P."/>
            <person name="Saeng-In P."/>
            <person name="Phongsopitanun W."/>
            <person name="Yuki M."/>
            <person name="Kudo T."/>
            <person name="Ohkuma M."/>
            <person name="Tanasupawat S."/>
        </authorList>
    </citation>
    <scope>NUCLEOTIDE SEQUENCE</scope>
    <source>
        <strain evidence="1">GKU 128</strain>
    </source>
</reference>
<dbReference type="Proteomes" id="UP000669179">
    <property type="component" value="Unassembled WGS sequence"/>
</dbReference>
<gene>
    <name evidence="1" type="ORF">J4573_08450</name>
</gene>
<name>A0A939T8P0_9ACTN</name>